<evidence type="ECO:0000256" key="1">
    <source>
        <dbReference type="SAM" id="MobiDB-lite"/>
    </source>
</evidence>
<organism evidence="2 3">
    <name type="scientific">Austropuccinia psidii MF-1</name>
    <dbReference type="NCBI Taxonomy" id="1389203"/>
    <lineage>
        <taxon>Eukaryota</taxon>
        <taxon>Fungi</taxon>
        <taxon>Dikarya</taxon>
        <taxon>Basidiomycota</taxon>
        <taxon>Pucciniomycotina</taxon>
        <taxon>Pucciniomycetes</taxon>
        <taxon>Pucciniales</taxon>
        <taxon>Sphaerophragmiaceae</taxon>
        <taxon>Austropuccinia</taxon>
    </lineage>
</organism>
<protein>
    <submittedName>
        <fullName evidence="2">Uncharacterized protein</fullName>
    </submittedName>
</protein>
<name>A0A9Q3BAY9_9BASI</name>
<feature type="compositionally biased region" description="Polar residues" evidence="1">
    <location>
        <begin position="58"/>
        <end position="67"/>
    </location>
</feature>
<feature type="compositionally biased region" description="Polar residues" evidence="1">
    <location>
        <begin position="1"/>
        <end position="11"/>
    </location>
</feature>
<dbReference type="EMBL" id="AVOT02000227">
    <property type="protein sequence ID" value="MBW0461818.1"/>
    <property type="molecule type" value="Genomic_DNA"/>
</dbReference>
<gene>
    <name evidence="2" type="ORF">O181_001533</name>
</gene>
<sequence length="115" mass="13465">MPTGSSNSWRKGSQDKGESSHYPSNRRNTRPEREYSDSFRLPRSRTTQLSNGFKPFRNQHTSDQESPLFTIPVTFPEKTMFKGQEQDFFDERQKEADPMIQKLLALVKEVHKSQK</sequence>
<dbReference type="Proteomes" id="UP000765509">
    <property type="component" value="Unassembled WGS sequence"/>
</dbReference>
<comment type="caution">
    <text evidence="2">The sequence shown here is derived from an EMBL/GenBank/DDBJ whole genome shotgun (WGS) entry which is preliminary data.</text>
</comment>
<feature type="region of interest" description="Disordered" evidence="1">
    <location>
        <begin position="1"/>
        <end position="68"/>
    </location>
</feature>
<dbReference type="AlphaFoldDB" id="A0A9Q3BAY9"/>
<evidence type="ECO:0000313" key="3">
    <source>
        <dbReference type="Proteomes" id="UP000765509"/>
    </source>
</evidence>
<evidence type="ECO:0000313" key="2">
    <source>
        <dbReference type="EMBL" id="MBW0461818.1"/>
    </source>
</evidence>
<proteinExistence type="predicted"/>
<keyword evidence="3" id="KW-1185">Reference proteome</keyword>
<accession>A0A9Q3BAY9</accession>
<reference evidence="2" key="1">
    <citation type="submission" date="2021-03" db="EMBL/GenBank/DDBJ databases">
        <title>Draft genome sequence of rust myrtle Austropuccinia psidii MF-1, a brazilian biotype.</title>
        <authorList>
            <person name="Quecine M.C."/>
            <person name="Pachon D.M.R."/>
            <person name="Bonatelli M.L."/>
            <person name="Correr F.H."/>
            <person name="Franceschini L.M."/>
            <person name="Leite T.F."/>
            <person name="Margarido G.R.A."/>
            <person name="Almeida C.A."/>
            <person name="Ferrarezi J.A."/>
            <person name="Labate C.A."/>
        </authorList>
    </citation>
    <scope>NUCLEOTIDE SEQUENCE</scope>
    <source>
        <strain evidence="2">MF-1</strain>
    </source>
</reference>